<gene>
    <name evidence="8" type="ORF">SAMN04515678_108197</name>
</gene>
<dbReference type="RefSeq" id="WP_149756543.1">
    <property type="nucleotide sequence ID" value="NZ_FOMS01000008.1"/>
</dbReference>
<dbReference type="PANTHER" id="PTHR10430:SF16">
    <property type="entry name" value="PEROXIREDOXIN-5, MITOCHONDRIAL"/>
    <property type="match status" value="1"/>
</dbReference>
<dbReference type="InterPro" id="IPR013766">
    <property type="entry name" value="Thioredoxin_domain"/>
</dbReference>
<evidence type="ECO:0000256" key="1">
    <source>
        <dbReference type="ARBA" id="ARBA00022559"/>
    </source>
</evidence>
<keyword evidence="3 6" id="KW-0560">Oxidoreductase</keyword>
<evidence type="ECO:0000313" key="8">
    <source>
        <dbReference type="EMBL" id="SFE32815.1"/>
    </source>
</evidence>
<keyword evidence="4 6" id="KW-0676">Redox-active center</keyword>
<organism evidence="8 9">
    <name type="scientific">Roseivivax sediminis</name>
    <dbReference type="NCBI Taxonomy" id="936889"/>
    <lineage>
        <taxon>Bacteria</taxon>
        <taxon>Pseudomonadati</taxon>
        <taxon>Pseudomonadota</taxon>
        <taxon>Alphaproteobacteria</taxon>
        <taxon>Rhodobacterales</taxon>
        <taxon>Roseobacteraceae</taxon>
        <taxon>Roseivivax</taxon>
    </lineage>
</organism>
<reference evidence="8 9" key="1">
    <citation type="submission" date="2016-10" db="EMBL/GenBank/DDBJ databases">
        <authorList>
            <person name="Varghese N."/>
            <person name="Submissions S."/>
        </authorList>
    </citation>
    <scope>NUCLEOTIDE SEQUENCE [LARGE SCALE GENOMIC DNA]</scope>
    <source>
        <strain evidence="9">YIM D21,KCTC 23444,ACCC 10710</strain>
    </source>
</reference>
<comment type="similarity">
    <text evidence="6">Belongs to the peroxiredoxin family. Prx5 subfamily.</text>
</comment>
<evidence type="ECO:0000256" key="2">
    <source>
        <dbReference type="ARBA" id="ARBA00022862"/>
    </source>
</evidence>
<feature type="active site" description="Cysteine sulfenic acid (-SOH) intermediate" evidence="5">
    <location>
        <position position="49"/>
    </location>
</feature>
<dbReference type="SUPFAM" id="SSF52833">
    <property type="entry name" value="Thioredoxin-like"/>
    <property type="match status" value="1"/>
</dbReference>
<keyword evidence="2 6" id="KW-0049">Antioxidant</keyword>
<dbReference type="GO" id="GO:0042744">
    <property type="term" value="P:hydrogen peroxide catabolic process"/>
    <property type="evidence" value="ECO:0007669"/>
    <property type="project" value="TreeGrafter"/>
</dbReference>
<evidence type="ECO:0000259" key="7">
    <source>
        <dbReference type="PROSITE" id="PS51352"/>
    </source>
</evidence>
<evidence type="ECO:0000256" key="3">
    <source>
        <dbReference type="ARBA" id="ARBA00023002"/>
    </source>
</evidence>
<dbReference type="GO" id="GO:0034599">
    <property type="term" value="P:cellular response to oxidative stress"/>
    <property type="evidence" value="ECO:0007669"/>
    <property type="project" value="InterPro"/>
</dbReference>
<evidence type="ECO:0000256" key="4">
    <source>
        <dbReference type="ARBA" id="ARBA00023284"/>
    </source>
</evidence>
<dbReference type="EC" id="1.11.1.27" evidence="6"/>
<dbReference type="GO" id="GO:0008379">
    <property type="term" value="F:thioredoxin peroxidase activity"/>
    <property type="evidence" value="ECO:0007669"/>
    <property type="project" value="InterPro"/>
</dbReference>
<evidence type="ECO:0000313" key="9">
    <source>
        <dbReference type="Proteomes" id="UP000325289"/>
    </source>
</evidence>
<dbReference type="InterPro" id="IPR036249">
    <property type="entry name" value="Thioredoxin-like_sf"/>
</dbReference>
<dbReference type="Pfam" id="PF08534">
    <property type="entry name" value="Redoxin"/>
    <property type="match status" value="1"/>
</dbReference>
<name>A0A1I1ZME2_9RHOB</name>
<dbReference type="InterPro" id="IPR037944">
    <property type="entry name" value="PRX5-like"/>
</dbReference>
<dbReference type="OrthoDB" id="9800621at2"/>
<dbReference type="GO" id="GO:0045454">
    <property type="term" value="P:cell redox homeostasis"/>
    <property type="evidence" value="ECO:0007669"/>
    <property type="project" value="TreeGrafter"/>
</dbReference>
<comment type="catalytic activity">
    <reaction evidence="6">
        <text>a hydroperoxide + 2 glutathione = an alcohol + glutathione disulfide + H2O</text>
        <dbReference type="Rhea" id="RHEA:62632"/>
        <dbReference type="ChEBI" id="CHEBI:15377"/>
        <dbReference type="ChEBI" id="CHEBI:30879"/>
        <dbReference type="ChEBI" id="CHEBI:35924"/>
        <dbReference type="ChEBI" id="CHEBI:57925"/>
        <dbReference type="ChEBI" id="CHEBI:58297"/>
        <dbReference type="EC" id="1.11.1.27"/>
    </reaction>
</comment>
<evidence type="ECO:0000256" key="6">
    <source>
        <dbReference type="RuleBase" id="RU366011"/>
    </source>
</evidence>
<sequence>MPISQGDTLPGATLVRLGDEGPEPVDLGSKLDGRRVVIFAVPGAFTPTCHSAHVPSFVRTKDDFAAKGVNEIICISVNDPFVLKAWGQATGAEDAGITMLSDAESAFTQAIGMDFTAPPAGLINRSKRYAMVVENGVVTTLHVEESPGTCDTSGGEALLATL</sequence>
<evidence type="ECO:0000256" key="5">
    <source>
        <dbReference type="PIRSR" id="PIRSR637944-1"/>
    </source>
</evidence>
<proteinExistence type="inferred from homology"/>
<accession>A0A1I1ZME2</accession>
<protein>
    <recommendedName>
        <fullName evidence="6">Glutathione-dependent peroxiredoxin</fullName>
        <ecNumber evidence="6">1.11.1.27</ecNumber>
    </recommendedName>
</protein>
<dbReference type="EMBL" id="FOMS01000008">
    <property type="protein sequence ID" value="SFE32815.1"/>
    <property type="molecule type" value="Genomic_DNA"/>
</dbReference>
<comment type="function">
    <text evidence="6">Thiol-specific peroxidase that catalyzes the reduction of hydrogen peroxide and organic hydroperoxides to water and alcohols, respectively. Plays a role in cell protection against oxidative stress by detoxifying peroxides.</text>
</comment>
<dbReference type="AlphaFoldDB" id="A0A1I1ZME2"/>
<dbReference type="InterPro" id="IPR013740">
    <property type="entry name" value="Redoxin"/>
</dbReference>
<dbReference type="PANTHER" id="PTHR10430">
    <property type="entry name" value="PEROXIREDOXIN"/>
    <property type="match status" value="1"/>
</dbReference>
<dbReference type="GO" id="GO:0005737">
    <property type="term" value="C:cytoplasm"/>
    <property type="evidence" value="ECO:0007669"/>
    <property type="project" value="TreeGrafter"/>
</dbReference>
<dbReference type="Proteomes" id="UP000325289">
    <property type="component" value="Unassembled WGS sequence"/>
</dbReference>
<feature type="domain" description="Thioredoxin" evidence="7">
    <location>
        <begin position="3"/>
        <end position="162"/>
    </location>
</feature>
<dbReference type="Gene3D" id="3.40.30.10">
    <property type="entry name" value="Glutaredoxin"/>
    <property type="match status" value="1"/>
</dbReference>
<dbReference type="PROSITE" id="PS51352">
    <property type="entry name" value="THIOREDOXIN_2"/>
    <property type="match status" value="1"/>
</dbReference>
<dbReference type="CDD" id="cd03013">
    <property type="entry name" value="PRX5_like"/>
    <property type="match status" value="1"/>
</dbReference>
<keyword evidence="9" id="KW-1185">Reference proteome</keyword>
<dbReference type="FunFam" id="3.40.30.10:FF:000020">
    <property type="entry name" value="Peroxiredoxin"/>
    <property type="match status" value="1"/>
</dbReference>
<keyword evidence="1 6" id="KW-0575">Peroxidase</keyword>